<feature type="transmembrane region" description="Helical" evidence="1">
    <location>
        <begin position="73"/>
        <end position="91"/>
    </location>
</feature>
<dbReference type="InterPro" id="IPR050697">
    <property type="entry name" value="Adenylyl/Guanylyl_Cyclase_3/4"/>
</dbReference>
<feature type="transmembrane region" description="Helical" evidence="1">
    <location>
        <begin position="139"/>
        <end position="155"/>
    </location>
</feature>
<dbReference type="EMBL" id="JBHTJV010000005">
    <property type="protein sequence ID" value="MFD0916310.1"/>
    <property type="molecule type" value="Genomic_DNA"/>
</dbReference>
<evidence type="ECO:0000313" key="4">
    <source>
        <dbReference type="Proteomes" id="UP001597101"/>
    </source>
</evidence>
<keyword evidence="1" id="KW-0812">Transmembrane</keyword>
<comment type="caution">
    <text evidence="3">The sequence shown here is derived from an EMBL/GenBank/DDBJ whole genome shotgun (WGS) entry which is preliminary data.</text>
</comment>
<gene>
    <name evidence="3" type="ORF">ACFQ14_07825</name>
</gene>
<protein>
    <submittedName>
        <fullName evidence="3">Adenylate/guanylate cyclase domain-containing protein</fullName>
    </submittedName>
</protein>
<evidence type="ECO:0000256" key="1">
    <source>
        <dbReference type="SAM" id="Phobius"/>
    </source>
</evidence>
<proteinExistence type="predicted"/>
<dbReference type="RefSeq" id="WP_377212169.1">
    <property type="nucleotide sequence ID" value="NZ_JBHTJV010000005.1"/>
</dbReference>
<accession>A0ABW3FHA0</accession>
<dbReference type="InterPro" id="IPR029787">
    <property type="entry name" value="Nucleotide_cyclase"/>
</dbReference>
<dbReference type="Gene3D" id="3.30.70.1230">
    <property type="entry name" value="Nucleotide cyclase"/>
    <property type="match status" value="1"/>
</dbReference>
<reference evidence="4" key="1">
    <citation type="journal article" date="2019" name="Int. J. Syst. Evol. Microbiol.">
        <title>The Global Catalogue of Microorganisms (GCM) 10K type strain sequencing project: providing services to taxonomists for standard genome sequencing and annotation.</title>
        <authorList>
            <consortium name="The Broad Institute Genomics Platform"/>
            <consortium name="The Broad Institute Genome Sequencing Center for Infectious Disease"/>
            <person name="Wu L."/>
            <person name="Ma J."/>
        </authorList>
    </citation>
    <scope>NUCLEOTIDE SEQUENCE [LARGE SCALE GENOMIC DNA]</scope>
    <source>
        <strain evidence="4">CCUG 60023</strain>
    </source>
</reference>
<feature type="domain" description="Guanylate cyclase" evidence="2">
    <location>
        <begin position="280"/>
        <end position="412"/>
    </location>
</feature>
<dbReference type="PANTHER" id="PTHR43081">
    <property type="entry name" value="ADENYLATE CYCLASE, TERMINAL-DIFFERENTIATION SPECIFIC-RELATED"/>
    <property type="match status" value="1"/>
</dbReference>
<dbReference type="PANTHER" id="PTHR43081:SF1">
    <property type="entry name" value="ADENYLATE CYCLASE, TERMINAL-DIFFERENTIATION SPECIFIC"/>
    <property type="match status" value="1"/>
</dbReference>
<keyword evidence="1" id="KW-0472">Membrane</keyword>
<dbReference type="InterPro" id="IPR001054">
    <property type="entry name" value="A/G_cyclase"/>
</dbReference>
<keyword evidence="4" id="KW-1185">Reference proteome</keyword>
<name>A0ABW3FHA0_9HYPH</name>
<dbReference type="Pfam" id="PF00211">
    <property type="entry name" value="Guanylate_cyc"/>
    <property type="match status" value="1"/>
</dbReference>
<feature type="transmembrane region" description="Helical" evidence="1">
    <location>
        <begin position="162"/>
        <end position="181"/>
    </location>
</feature>
<feature type="transmembrane region" description="Helical" evidence="1">
    <location>
        <begin position="103"/>
        <end position="119"/>
    </location>
</feature>
<dbReference type="SMART" id="SM00044">
    <property type="entry name" value="CYCc"/>
    <property type="match status" value="1"/>
</dbReference>
<keyword evidence="1" id="KW-1133">Transmembrane helix</keyword>
<dbReference type="PROSITE" id="PS50125">
    <property type="entry name" value="GUANYLATE_CYCLASE_2"/>
    <property type="match status" value="1"/>
</dbReference>
<evidence type="ECO:0000313" key="3">
    <source>
        <dbReference type="EMBL" id="MFD0916310.1"/>
    </source>
</evidence>
<organism evidence="3 4">
    <name type="scientific">Pseudahrensia aquimaris</name>
    <dbReference type="NCBI Taxonomy" id="744461"/>
    <lineage>
        <taxon>Bacteria</taxon>
        <taxon>Pseudomonadati</taxon>
        <taxon>Pseudomonadota</taxon>
        <taxon>Alphaproteobacteria</taxon>
        <taxon>Hyphomicrobiales</taxon>
        <taxon>Ahrensiaceae</taxon>
        <taxon>Pseudahrensia</taxon>
    </lineage>
</organism>
<dbReference type="Proteomes" id="UP001597101">
    <property type="component" value="Unassembled WGS sequence"/>
</dbReference>
<sequence length="463" mass="51097">MALLDPPPFLRSYANMFRRMRLEEKALADVNPHLAEALAEDKLEGQRLATRARTIALGIIFVVLPLLNPHPSVIIYLVAILFFIALGWLQLRYARVGQSNAELALIVLDLVLLTAIFTLPNPWRAEPFPLPYAFNFDTFQYFLIILATGTLAYSWRTVWTIGTFTAVLWLGATALVAFFGYRRPEMTEAINAALPNFPIVASELDPNSVRWPMRIQEVVVFTIVAGILAAKGFRSNRLLIRQGIIAGERANLSRYFPSSMVDTLASTDHDIGAVRSQQVAVLFADIVGFTKFAETAAPTEVMNLLRSYHQLVERAIFDNGGTLDKYLGDGVMATFGTPKTGEKDAENALKAARQIIVLSKSFSEAREAAGQSPLKVSVGVHYGPVILGDIGPERRLEFAVIGDTVNVAARIEAATRALGCSMAVSHDLMQQIEDAQTLQKDLERQKGVELRGRETPIDLWLGN</sequence>
<dbReference type="SUPFAM" id="SSF55073">
    <property type="entry name" value="Nucleotide cyclase"/>
    <property type="match status" value="1"/>
</dbReference>
<evidence type="ECO:0000259" key="2">
    <source>
        <dbReference type="PROSITE" id="PS50125"/>
    </source>
</evidence>
<dbReference type="CDD" id="cd07302">
    <property type="entry name" value="CHD"/>
    <property type="match status" value="1"/>
</dbReference>